<name>A0A8H4NUF3_9HYPO</name>
<protein>
    <submittedName>
        <fullName evidence="1">Uncharacterized protein</fullName>
    </submittedName>
</protein>
<reference evidence="1 2" key="1">
    <citation type="submission" date="2020-01" db="EMBL/GenBank/DDBJ databases">
        <title>Identification and distribution of gene clusters putatively required for synthesis of sphingolipid metabolism inhibitors in phylogenetically diverse species of the filamentous fungus Fusarium.</title>
        <authorList>
            <person name="Kim H.-S."/>
            <person name="Busman M."/>
            <person name="Brown D.W."/>
            <person name="Divon H."/>
            <person name="Uhlig S."/>
            <person name="Proctor R.H."/>
        </authorList>
    </citation>
    <scope>NUCLEOTIDE SEQUENCE [LARGE SCALE GENOMIC DNA]</scope>
    <source>
        <strain evidence="1 2">NRRL 20459</strain>
    </source>
</reference>
<evidence type="ECO:0000313" key="2">
    <source>
        <dbReference type="Proteomes" id="UP000554235"/>
    </source>
</evidence>
<gene>
    <name evidence="1" type="ORF">FALBO_16846</name>
</gene>
<comment type="caution">
    <text evidence="1">The sequence shown here is derived from an EMBL/GenBank/DDBJ whole genome shotgun (WGS) entry which is preliminary data.</text>
</comment>
<feature type="non-terminal residue" evidence="1">
    <location>
        <position position="101"/>
    </location>
</feature>
<organism evidence="1 2">
    <name type="scientific">Fusarium albosuccineum</name>
    <dbReference type="NCBI Taxonomy" id="1237068"/>
    <lineage>
        <taxon>Eukaryota</taxon>
        <taxon>Fungi</taxon>
        <taxon>Dikarya</taxon>
        <taxon>Ascomycota</taxon>
        <taxon>Pezizomycotina</taxon>
        <taxon>Sordariomycetes</taxon>
        <taxon>Hypocreomycetidae</taxon>
        <taxon>Hypocreales</taxon>
        <taxon>Nectriaceae</taxon>
        <taxon>Fusarium</taxon>
        <taxon>Fusarium decemcellulare species complex</taxon>
    </lineage>
</organism>
<dbReference type="Proteomes" id="UP000554235">
    <property type="component" value="Unassembled WGS sequence"/>
</dbReference>
<sequence length="101" mass="11343">MPEGRTTTERSQPQNHWQTILNAFEMQDTDRALTLGTAALEPSIEFLKTTLAPRSFQITNAAPRDSIDHGRAEHSHIAKIIGHYNNMHQQDGRHRAGVEGD</sequence>
<dbReference type="AlphaFoldDB" id="A0A8H4NUF3"/>
<keyword evidence="2" id="KW-1185">Reference proteome</keyword>
<proteinExistence type="predicted"/>
<dbReference type="EMBL" id="JAADYS010003347">
    <property type="protein sequence ID" value="KAF4448095.1"/>
    <property type="molecule type" value="Genomic_DNA"/>
</dbReference>
<evidence type="ECO:0000313" key="1">
    <source>
        <dbReference type="EMBL" id="KAF4448095.1"/>
    </source>
</evidence>
<accession>A0A8H4NUF3</accession>